<dbReference type="PANTHER" id="PTHR44379">
    <property type="entry name" value="OXIDOREDUCTASE WITH IRON-SULFUR SUBUNIT"/>
    <property type="match status" value="1"/>
</dbReference>
<dbReference type="Pfam" id="PF06240">
    <property type="entry name" value="COXG"/>
    <property type="match status" value="1"/>
</dbReference>
<name>Q89PX8_BRADU</name>
<feature type="region of interest" description="Disordered" evidence="6">
    <location>
        <begin position="160"/>
        <end position="181"/>
    </location>
</feature>
<evidence type="ECO:0000256" key="4">
    <source>
        <dbReference type="ARBA" id="ARBA00023004"/>
    </source>
</evidence>
<dbReference type="InterPro" id="IPR001041">
    <property type="entry name" value="2Fe-2S_ferredoxin-type"/>
</dbReference>
<keyword evidence="3" id="KW-0560">Oxidoreductase</keyword>
<dbReference type="InterPro" id="IPR010419">
    <property type="entry name" value="CO_DH_gsu"/>
</dbReference>
<dbReference type="GeneID" id="46490385"/>
<dbReference type="KEGG" id="bja:blr3352"/>
<dbReference type="PATRIC" id="fig|224911.44.peg.2999"/>
<protein>
    <submittedName>
        <fullName evidence="8">Blr3352 protein</fullName>
    </submittedName>
</protein>
<dbReference type="CDD" id="cd00207">
    <property type="entry name" value="fer2"/>
    <property type="match status" value="1"/>
</dbReference>
<evidence type="ECO:0000256" key="2">
    <source>
        <dbReference type="ARBA" id="ARBA00022723"/>
    </source>
</evidence>
<dbReference type="eggNOG" id="COG3427">
    <property type="taxonomic scope" value="Bacteria"/>
</dbReference>
<dbReference type="InterPro" id="IPR006058">
    <property type="entry name" value="2Fe2S_fd_BS"/>
</dbReference>
<dbReference type="InterPro" id="IPR036010">
    <property type="entry name" value="2Fe-2S_ferredoxin-like_sf"/>
</dbReference>
<keyword evidence="2" id="KW-0479">Metal-binding</keyword>
<dbReference type="GO" id="GO:0051537">
    <property type="term" value="F:2 iron, 2 sulfur cluster binding"/>
    <property type="evidence" value="ECO:0007669"/>
    <property type="project" value="UniProtKB-KW"/>
</dbReference>
<dbReference type="SUPFAM" id="SSF47741">
    <property type="entry name" value="CO dehydrogenase ISP C-domain like"/>
    <property type="match status" value="1"/>
</dbReference>
<dbReference type="PANTHER" id="PTHR44379:SF8">
    <property type="entry name" value="XANTHINE DEHYDROGENASE IRON-SULFUR-BINDING SUBUNIT XDHC-RELATED"/>
    <property type="match status" value="1"/>
</dbReference>
<evidence type="ECO:0000256" key="1">
    <source>
        <dbReference type="ARBA" id="ARBA00022714"/>
    </source>
</evidence>
<dbReference type="GO" id="GO:0046872">
    <property type="term" value="F:metal ion binding"/>
    <property type="evidence" value="ECO:0007669"/>
    <property type="project" value="UniProtKB-KW"/>
</dbReference>
<keyword evidence="4" id="KW-0408">Iron</keyword>
<dbReference type="Gene3D" id="3.10.20.30">
    <property type="match status" value="1"/>
</dbReference>
<dbReference type="Pfam" id="PF00111">
    <property type="entry name" value="Fer2"/>
    <property type="match status" value="1"/>
</dbReference>
<feature type="domain" description="2Fe-2S ferredoxin-type" evidence="7">
    <location>
        <begin position="2"/>
        <end position="78"/>
    </location>
</feature>
<dbReference type="GO" id="GO:0016491">
    <property type="term" value="F:oxidoreductase activity"/>
    <property type="evidence" value="ECO:0007669"/>
    <property type="project" value="UniProtKB-KW"/>
</dbReference>
<dbReference type="PROSITE" id="PS00197">
    <property type="entry name" value="2FE2S_FER_1"/>
    <property type="match status" value="1"/>
</dbReference>
<evidence type="ECO:0000256" key="3">
    <source>
        <dbReference type="ARBA" id="ARBA00023002"/>
    </source>
</evidence>
<dbReference type="Gene3D" id="1.10.150.120">
    <property type="entry name" value="[2Fe-2S]-binding domain"/>
    <property type="match status" value="1"/>
</dbReference>
<dbReference type="FunFam" id="3.10.20.30:FF:000020">
    <property type="entry name" value="Xanthine dehydrogenase iron-sulfur subunit"/>
    <property type="match status" value="1"/>
</dbReference>
<dbReference type="EnsemblBacteria" id="BAC48617">
    <property type="protein sequence ID" value="BAC48617"/>
    <property type="gene ID" value="BAC48617"/>
</dbReference>
<dbReference type="SUPFAM" id="SSF55961">
    <property type="entry name" value="Bet v1-like"/>
    <property type="match status" value="1"/>
</dbReference>
<dbReference type="RefSeq" id="WP_011086136.1">
    <property type="nucleotide sequence ID" value="NC_004463.1"/>
</dbReference>
<dbReference type="InterPro" id="IPR036884">
    <property type="entry name" value="2Fe-2S-bd_dom_sf"/>
</dbReference>
<evidence type="ECO:0000256" key="6">
    <source>
        <dbReference type="SAM" id="MobiDB-lite"/>
    </source>
</evidence>
<reference evidence="9" key="1">
    <citation type="journal article" date="2002" name="DNA Res.">
        <title>Complete genomic sequence of nitrogen-fixing symbiotic bacterium Bradyrhizobium japonicum USDA110.</title>
        <authorList>
            <person name="Kaneko T."/>
            <person name="Nakamura Y."/>
            <person name="Sato S."/>
            <person name="Minamisawa K."/>
            <person name="Uchiumi T."/>
            <person name="Sasamoto S."/>
            <person name="Watanabe A."/>
            <person name="Idesawa K."/>
            <person name="Iriguchi M."/>
            <person name="Kawashima K."/>
            <person name="Kohara M."/>
            <person name="Matsumoto M."/>
            <person name="Shimpo S."/>
            <person name="Tsuruoka H."/>
            <person name="Wada T."/>
            <person name="Yamada M."/>
            <person name="Tabata S."/>
        </authorList>
    </citation>
    <scope>NUCLEOTIDE SEQUENCE [LARGE SCALE GENOMIC DNA]</scope>
    <source>
        <strain evidence="9">JCM 10833 / BCRC 13528 / IAM 13628 / NBRC 14792 / USDA 110</strain>
    </source>
</reference>
<dbReference type="InterPro" id="IPR023393">
    <property type="entry name" value="START-like_dom_sf"/>
</dbReference>
<keyword evidence="9" id="KW-1185">Reference proteome</keyword>
<dbReference type="STRING" id="224911.AAV28_13790"/>
<proteinExistence type="predicted"/>
<dbReference type="eggNOG" id="COG2080">
    <property type="taxonomic scope" value="Bacteria"/>
</dbReference>
<dbReference type="Pfam" id="PF01799">
    <property type="entry name" value="Fer2_2"/>
    <property type="match status" value="1"/>
</dbReference>
<evidence type="ECO:0000259" key="7">
    <source>
        <dbReference type="PROSITE" id="PS51085"/>
    </source>
</evidence>
<evidence type="ECO:0000313" key="9">
    <source>
        <dbReference type="Proteomes" id="UP000002526"/>
    </source>
</evidence>
<dbReference type="Gene3D" id="3.30.530.20">
    <property type="match status" value="1"/>
</dbReference>
<evidence type="ECO:0000313" key="8">
    <source>
        <dbReference type="EMBL" id="BAC48617.1"/>
    </source>
</evidence>
<dbReference type="SUPFAM" id="SSF54292">
    <property type="entry name" value="2Fe-2S ferredoxin-like"/>
    <property type="match status" value="1"/>
</dbReference>
<dbReference type="InterPro" id="IPR051452">
    <property type="entry name" value="Diverse_Oxidoreductases"/>
</dbReference>
<dbReference type="OrthoDB" id="8417304at2"/>
<dbReference type="HOGENOM" id="CLU_731168_0_0_5"/>
<gene>
    <name evidence="8" type="ordered locus">blr3352</name>
</gene>
<dbReference type="InterPro" id="IPR002888">
    <property type="entry name" value="2Fe-2S-bd"/>
</dbReference>
<evidence type="ECO:0000256" key="5">
    <source>
        <dbReference type="ARBA" id="ARBA00023014"/>
    </source>
</evidence>
<dbReference type="AlphaFoldDB" id="Q89PX8"/>
<accession>Q89PX8</accession>
<keyword evidence="1" id="KW-0001">2Fe-2S</keyword>
<dbReference type="CDD" id="cd07823">
    <property type="entry name" value="SRPBCC_5"/>
    <property type="match status" value="1"/>
</dbReference>
<sequence length="399" mass="41933">MNTIALHVNRRAVELSAEPRTSLADFVRDKLDLTGTHLGCEHGVCGACTVLLDGVPARSCITYAVACEGADITTIEGLDEDEVTTELRAAFTREHALQCGYCTPGMLVSARDLVLRLPDADERRIRVGLSGNLCRCTGYVGIVRAVQSVIEARRARNIAPQAGGGRTSLGPAGSGRAASGQIEPRPARQALVAASDSVVPGTIPDFTPATVLDQRFSLPYPPAKVFAMFDDIAGIAACLPGVSLAAPPRPECVEGVIRVRLGPIAASFEGAARVERDPATLSGRIVGIGTDQRNHSATQGEIRYRLIPLDGGAATSVDLSIGYTLTGMLAQVGRPGLVRDLARRLVAEFAGNLDRHMSGAPSGQAAPAELSFWSLASDVLRARLARMFGRVFTGKGGAE</sequence>
<organism evidence="8 9">
    <name type="scientific">Bradyrhizobium diazoefficiens (strain JCM 10833 / BCRC 13528 / IAM 13628 / NBRC 14792 / USDA 110)</name>
    <dbReference type="NCBI Taxonomy" id="224911"/>
    <lineage>
        <taxon>Bacteria</taxon>
        <taxon>Pseudomonadati</taxon>
        <taxon>Pseudomonadota</taxon>
        <taxon>Alphaproteobacteria</taxon>
        <taxon>Hyphomicrobiales</taxon>
        <taxon>Nitrobacteraceae</taxon>
        <taxon>Bradyrhizobium</taxon>
    </lineage>
</organism>
<dbReference type="InParanoid" id="Q89PX8"/>
<keyword evidence="5" id="KW-0411">Iron-sulfur</keyword>
<dbReference type="EMBL" id="BA000040">
    <property type="protein sequence ID" value="BAC48617.1"/>
    <property type="molecule type" value="Genomic_DNA"/>
</dbReference>
<dbReference type="InterPro" id="IPR012675">
    <property type="entry name" value="Beta-grasp_dom_sf"/>
</dbReference>
<dbReference type="Proteomes" id="UP000002526">
    <property type="component" value="Chromosome"/>
</dbReference>
<dbReference type="PROSITE" id="PS51085">
    <property type="entry name" value="2FE2S_FER_2"/>
    <property type="match status" value="1"/>
</dbReference>